<keyword evidence="8" id="KW-1185">Reference proteome</keyword>
<dbReference type="Gene3D" id="1.10.10.10">
    <property type="entry name" value="Winged helix-like DNA-binding domain superfamily/Winged helix DNA-binding domain"/>
    <property type="match status" value="1"/>
</dbReference>
<dbReference type="Proteomes" id="UP000279994">
    <property type="component" value="Unassembled WGS sequence"/>
</dbReference>
<sequence length="253" mass="26467">MYAEERQAAIVTRARAEGRVEVASLADSLGVTTETVRRDLTALERAGVLRRVHGGAIPVERLGFEPAVDTREQVATSEKEAIAKAALNELPVDGAIALDAGTTTLRLAEAIPADRELTVVTNGLPIAMALAGRPNLTVHVVPGRVRSRTLAAVGEASVAFLRELYVDVAFLGTNGFSPERGFTTPDAEEAATKRALIGCAGRSVALADSSKHGVNHFAAFAGIEDIDLLITDGGLDPRKVSGLEAAGLQVVRA</sequence>
<dbReference type="SUPFAM" id="SSF100950">
    <property type="entry name" value="NagB/RpiA/CoA transferase-like"/>
    <property type="match status" value="1"/>
</dbReference>
<organism evidence="7 8">
    <name type="scientific">Nocardioides pocheonensis</name>
    <dbReference type="NCBI Taxonomy" id="661485"/>
    <lineage>
        <taxon>Bacteria</taxon>
        <taxon>Bacillati</taxon>
        <taxon>Actinomycetota</taxon>
        <taxon>Actinomycetes</taxon>
        <taxon>Propionibacteriales</taxon>
        <taxon>Nocardioidaceae</taxon>
        <taxon>Nocardioides</taxon>
    </lineage>
</organism>
<accession>A0A3N0GYD7</accession>
<evidence type="ECO:0000256" key="3">
    <source>
        <dbReference type="ARBA" id="ARBA00023015"/>
    </source>
</evidence>
<feature type="domain" description="HTH deoR-type" evidence="6">
    <location>
        <begin position="3"/>
        <end position="58"/>
    </location>
</feature>
<evidence type="ECO:0000256" key="2">
    <source>
        <dbReference type="ARBA" id="ARBA00022491"/>
    </source>
</evidence>
<keyword evidence="3" id="KW-0805">Transcription regulation</keyword>
<dbReference type="SUPFAM" id="SSF46785">
    <property type="entry name" value="Winged helix' DNA-binding domain"/>
    <property type="match status" value="1"/>
</dbReference>
<evidence type="ECO:0000256" key="1">
    <source>
        <dbReference type="ARBA" id="ARBA00021390"/>
    </source>
</evidence>
<dbReference type="RefSeq" id="WP_123221103.1">
    <property type="nucleotide sequence ID" value="NZ_RJSF01000003.1"/>
</dbReference>
<dbReference type="InterPro" id="IPR036390">
    <property type="entry name" value="WH_DNA-bd_sf"/>
</dbReference>
<keyword evidence="4" id="KW-0804">Transcription</keyword>
<dbReference type="InterPro" id="IPR037171">
    <property type="entry name" value="NagB/RpiA_transferase-like"/>
</dbReference>
<dbReference type="InterPro" id="IPR014036">
    <property type="entry name" value="DeoR-like_C"/>
</dbReference>
<dbReference type="InterPro" id="IPR050313">
    <property type="entry name" value="Carb_Metab_HTH_regulators"/>
</dbReference>
<dbReference type="Pfam" id="PF00455">
    <property type="entry name" value="DeoRC"/>
    <property type="match status" value="1"/>
</dbReference>
<reference evidence="7 8" key="1">
    <citation type="submission" date="2018-11" db="EMBL/GenBank/DDBJ databases">
        <authorList>
            <person name="Li F."/>
        </authorList>
    </citation>
    <scope>NUCLEOTIDE SEQUENCE [LARGE SCALE GENOMIC DNA]</scope>
    <source>
        <strain evidence="7 8">Gsoil 818</strain>
    </source>
</reference>
<dbReference type="SMART" id="SM01134">
    <property type="entry name" value="DeoRC"/>
    <property type="match status" value="1"/>
</dbReference>
<evidence type="ECO:0000313" key="7">
    <source>
        <dbReference type="EMBL" id="RNM17483.1"/>
    </source>
</evidence>
<evidence type="ECO:0000256" key="5">
    <source>
        <dbReference type="ARBA" id="ARBA00024937"/>
    </source>
</evidence>
<evidence type="ECO:0000313" key="8">
    <source>
        <dbReference type="Proteomes" id="UP000279994"/>
    </source>
</evidence>
<dbReference type="AlphaFoldDB" id="A0A3N0GYD7"/>
<keyword evidence="2" id="KW-0678">Repressor</keyword>
<dbReference type="InterPro" id="IPR001034">
    <property type="entry name" value="DeoR_HTH"/>
</dbReference>
<dbReference type="PANTHER" id="PTHR30363">
    <property type="entry name" value="HTH-TYPE TRANSCRIPTIONAL REGULATOR SRLR-RELATED"/>
    <property type="match status" value="1"/>
</dbReference>
<name>A0A3N0GYD7_9ACTN</name>
<dbReference type="GO" id="GO:0003700">
    <property type="term" value="F:DNA-binding transcription factor activity"/>
    <property type="evidence" value="ECO:0007669"/>
    <property type="project" value="InterPro"/>
</dbReference>
<evidence type="ECO:0000259" key="6">
    <source>
        <dbReference type="PROSITE" id="PS51000"/>
    </source>
</evidence>
<dbReference type="EMBL" id="RJSF01000003">
    <property type="protein sequence ID" value="RNM17483.1"/>
    <property type="molecule type" value="Genomic_DNA"/>
</dbReference>
<protein>
    <recommendedName>
        <fullName evidence="1">Lactose phosphotransferase system repressor</fullName>
    </recommendedName>
</protein>
<dbReference type="PANTHER" id="PTHR30363:SF4">
    <property type="entry name" value="GLYCEROL-3-PHOSPHATE REGULON REPRESSOR"/>
    <property type="match status" value="1"/>
</dbReference>
<dbReference type="PRINTS" id="PR00037">
    <property type="entry name" value="HTHLACR"/>
</dbReference>
<dbReference type="PROSITE" id="PS51000">
    <property type="entry name" value="HTH_DEOR_2"/>
    <property type="match status" value="1"/>
</dbReference>
<comment type="caution">
    <text evidence="7">The sequence shown here is derived from an EMBL/GenBank/DDBJ whole genome shotgun (WGS) entry which is preliminary data.</text>
</comment>
<dbReference type="Gene3D" id="3.40.50.1360">
    <property type="match status" value="1"/>
</dbReference>
<proteinExistence type="predicted"/>
<dbReference type="OrthoDB" id="7688673at2"/>
<dbReference type="Pfam" id="PF08220">
    <property type="entry name" value="HTH_DeoR"/>
    <property type="match status" value="1"/>
</dbReference>
<evidence type="ECO:0000256" key="4">
    <source>
        <dbReference type="ARBA" id="ARBA00023163"/>
    </source>
</evidence>
<dbReference type="InterPro" id="IPR036388">
    <property type="entry name" value="WH-like_DNA-bd_sf"/>
</dbReference>
<dbReference type="SMART" id="SM00420">
    <property type="entry name" value="HTH_DEOR"/>
    <property type="match status" value="1"/>
</dbReference>
<comment type="function">
    <text evidence="5">Repressor of the lactose catabolism operon. Galactose-6-phosphate is the inducer.</text>
</comment>
<gene>
    <name evidence="7" type="ORF">EFL26_01480</name>
</gene>